<protein>
    <submittedName>
        <fullName evidence="2">Unannotated protein</fullName>
    </submittedName>
</protein>
<reference evidence="2" key="1">
    <citation type="submission" date="2020-05" db="EMBL/GenBank/DDBJ databases">
        <authorList>
            <person name="Chiriac C."/>
            <person name="Salcher M."/>
            <person name="Ghai R."/>
            <person name="Kavagutti S V."/>
        </authorList>
    </citation>
    <scope>NUCLEOTIDE SEQUENCE</scope>
</reference>
<feature type="compositionally biased region" description="Basic and acidic residues" evidence="1">
    <location>
        <begin position="1"/>
        <end position="26"/>
    </location>
</feature>
<evidence type="ECO:0000313" key="2">
    <source>
        <dbReference type="EMBL" id="CAB4992167.1"/>
    </source>
</evidence>
<accession>A0A6J7NG73</accession>
<dbReference type="EMBL" id="CAFBOK010000172">
    <property type="protein sequence ID" value="CAB4992167.1"/>
    <property type="molecule type" value="Genomic_DNA"/>
</dbReference>
<proteinExistence type="predicted"/>
<dbReference type="AlphaFoldDB" id="A0A6J7NG73"/>
<gene>
    <name evidence="2" type="ORF">UFOPK3927_01366</name>
</gene>
<name>A0A6J7NG73_9ZZZZ</name>
<sequence>MDEIHPDGIFDRGEEAARPADIDKVPLHLRPLDSVGKKTQSPGEYPKSGCARRFI</sequence>
<evidence type="ECO:0000256" key="1">
    <source>
        <dbReference type="SAM" id="MobiDB-lite"/>
    </source>
</evidence>
<organism evidence="2">
    <name type="scientific">freshwater metagenome</name>
    <dbReference type="NCBI Taxonomy" id="449393"/>
    <lineage>
        <taxon>unclassified sequences</taxon>
        <taxon>metagenomes</taxon>
        <taxon>ecological metagenomes</taxon>
    </lineage>
</organism>
<feature type="region of interest" description="Disordered" evidence="1">
    <location>
        <begin position="1"/>
        <end position="55"/>
    </location>
</feature>